<feature type="compositionally biased region" description="Polar residues" evidence="1">
    <location>
        <begin position="35"/>
        <end position="51"/>
    </location>
</feature>
<feature type="compositionally biased region" description="Basic and acidic residues" evidence="1">
    <location>
        <begin position="52"/>
        <end position="68"/>
    </location>
</feature>
<dbReference type="InterPro" id="IPR001005">
    <property type="entry name" value="SANT/Myb"/>
</dbReference>
<dbReference type="EnsemblMetazoa" id="G5805.1">
    <property type="protein sequence ID" value="G5805.1:cds"/>
    <property type="gene ID" value="G5805"/>
</dbReference>
<evidence type="ECO:0000256" key="1">
    <source>
        <dbReference type="SAM" id="MobiDB-lite"/>
    </source>
</evidence>
<feature type="compositionally biased region" description="Basic and acidic residues" evidence="1">
    <location>
        <begin position="76"/>
        <end position="86"/>
    </location>
</feature>
<dbReference type="InterPro" id="IPR039467">
    <property type="entry name" value="TFIIIB_B''_Myb"/>
</dbReference>
<protein>
    <recommendedName>
        <fullName evidence="2">Myb-like domain-containing protein</fullName>
    </recommendedName>
</protein>
<keyword evidence="4" id="KW-1185">Reference proteome</keyword>
<dbReference type="GO" id="GO:0070898">
    <property type="term" value="P:RNA polymerase III preinitiation complex assembly"/>
    <property type="evidence" value="ECO:0007669"/>
    <property type="project" value="TreeGrafter"/>
</dbReference>
<dbReference type="Pfam" id="PF15963">
    <property type="entry name" value="Myb_DNA-bind_7"/>
    <property type="match status" value="1"/>
</dbReference>
<feature type="compositionally biased region" description="Basic and acidic residues" evidence="1">
    <location>
        <begin position="410"/>
        <end position="419"/>
    </location>
</feature>
<accession>A0A8W8NHA2</accession>
<dbReference type="RefSeq" id="XP_011444848.2">
    <property type="nucleotide sequence ID" value="XM_011446546.4"/>
</dbReference>
<dbReference type="OMA" id="DWPKWET"/>
<dbReference type="InterPro" id="IPR009057">
    <property type="entry name" value="Homeodomain-like_sf"/>
</dbReference>
<reference evidence="3" key="1">
    <citation type="submission" date="2022-08" db="UniProtKB">
        <authorList>
            <consortium name="EnsemblMetazoa"/>
        </authorList>
    </citation>
    <scope>IDENTIFICATION</scope>
    <source>
        <strain evidence="3">05x7-T-G4-1.051#20</strain>
    </source>
</reference>
<feature type="region of interest" description="Disordered" evidence="1">
    <location>
        <begin position="259"/>
        <end position="279"/>
    </location>
</feature>
<dbReference type="OrthoDB" id="272624at2759"/>
<evidence type="ECO:0000313" key="3">
    <source>
        <dbReference type="EnsemblMetazoa" id="G5805.1:cds"/>
    </source>
</evidence>
<dbReference type="PANTHER" id="PTHR22929">
    <property type="entry name" value="RNA POLYMERASE III TRANSCRIPTION INITIATION FACTOR B"/>
    <property type="match status" value="1"/>
</dbReference>
<feature type="domain" description="Myb-like" evidence="2">
    <location>
        <begin position="333"/>
        <end position="381"/>
    </location>
</feature>
<organism evidence="3 4">
    <name type="scientific">Magallana gigas</name>
    <name type="common">Pacific oyster</name>
    <name type="synonym">Crassostrea gigas</name>
    <dbReference type="NCBI Taxonomy" id="29159"/>
    <lineage>
        <taxon>Eukaryota</taxon>
        <taxon>Metazoa</taxon>
        <taxon>Spiralia</taxon>
        <taxon>Lophotrochozoa</taxon>
        <taxon>Mollusca</taxon>
        <taxon>Bivalvia</taxon>
        <taxon>Autobranchia</taxon>
        <taxon>Pteriomorphia</taxon>
        <taxon>Ostreida</taxon>
        <taxon>Ostreoidea</taxon>
        <taxon>Ostreidae</taxon>
        <taxon>Magallana</taxon>
    </lineage>
</organism>
<dbReference type="AlphaFoldDB" id="A0A8W8NHA2"/>
<dbReference type="PANTHER" id="PTHR22929:SF0">
    <property type="entry name" value="TRANSCRIPTION FACTOR TFIIIB COMPONENT B'' HOMOLOG"/>
    <property type="match status" value="1"/>
</dbReference>
<evidence type="ECO:0000259" key="2">
    <source>
        <dbReference type="SMART" id="SM00717"/>
    </source>
</evidence>
<sequence length="743" mass="83308">MATRRSRLQIRPNLGPRVGTKPPQADSEKAKEISQDTIKSPVRSLSNITKNLTKDPEPNENKKPDKNVVEVQTTLDEVKCKDKINTEDEEAVGSPKGQKPQYTALRAKIKAKPNLSLAGKPRRTTEDPQPKCPSSPLKSPRPIIPTPSLKSPTPRPNYPSCPSPVKHVPNVPRTDITKSTEDKEEKTEKPKQTRRHTKVDIPKDAPLDKTSMKMSDLIFWNPNRNFMSIQNKPEKSTKTANKKEDEELIVNPLLQATEEEARVDEGEEEPGEGEGEEEAMPVPQVKIGPDGSLIINEESLVVNTNKPVVEEDTEAIDETENTTTYASFRKPQVRQIWSKQETEKFYYALSSIGTDFTLMLKVFPNKTRADLKKKFVKEDRENRLKIEKAFRERKPFDMEVFKQLDELVEKEKQDKQKEKQKARKSRGKNVESMDDKSSTSSTTSVRRSKRKTAGSGKYFDYSNDEMEDDEEDFVKEKPTPAKHPKWNTKKTGQGAKGGNSVAGQYSALNESEIAQAIGDTNEVNSGQGPLILVYNKPEDPAGETVIHVYRLQPQFSHLVENSNGQPIIVDGNNFQLMEDSGQKSQSIMTLQGKTSESALRGVSELPPQFLASDTDQVTEVDISEDGASGEPQPQVFIPQNVMTLANEISQCPSQEQEITLSEEFSQVHQDSSDEKFVSGQVEEEQGPVQLETEVNFQPVTVRELMETGSWNNGAVNTGKVIEQRVCVEQISTYIDVNIIKEDT</sequence>
<name>A0A8W8NHA2_MAGGI</name>
<feature type="compositionally biased region" description="Pro residues" evidence="1">
    <location>
        <begin position="153"/>
        <end position="162"/>
    </location>
</feature>
<dbReference type="SUPFAM" id="SSF46689">
    <property type="entry name" value="Homeodomain-like"/>
    <property type="match status" value="1"/>
</dbReference>
<dbReference type="GO" id="GO:0001156">
    <property type="term" value="F:TFIIIC-class transcription factor complex binding"/>
    <property type="evidence" value="ECO:0007669"/>
    <property type="project" value="TreeGrafter"/>
</dbReference>
<dbReference type="KEGG" id="crg:105340487"/>
<proteinExistence type="predicted"/>
<feature type="compositionally biased region" description="Acidic residues" evidence="1">
    <location>
        <begin position="462"/>
        <end position="473"/>
    </location>
</feature>
<feature type="compositionally biased region" description="Basic and acidic residues" evidence="1">
    <location>
        <begin position="428"/>
        <end position="437"/>
    </location>
</feature>
<evidence type="ECO:0000313" key="4">
    <source>
        <dbReference type="Proteomes" id="UP000005408"/>
    </source>
</evidence>
<dbReference type="Proteomes" id="UP000005408">
    <property type="component" value="Unassembled WGS sequence"/>
</dbReference>
<feature type="compositionally biased region" description="Basic and acidic residues" evidence="1">
    <location>
        <begin position="175"/>
        <end position="191"/>
    </location>
</feature>
<feature type="region of interest" description="Disordered" evidence="1">
    <location>
        <begin position="410"/>
        <end position="499"/>
    </location>
</feature>
<dbReference type="SMART" id="SM00717">
    <property type="entry name" value="SANT"/>
    <property type="match status" value="1"/>
</dbReference>
<dbReference type="CDD" id="cd00167">
    <property type="entry name" value="SANT"/>
    <property type="match status" value="1"/>
</dbReference>
<feature type="compositionally biased region" description="Acidic residues" evidence="1">
    <location>
        <begin position="265"/>
        <end position="279"/>
    </location>
</feature>
<feature type="compositionally biased region" description="Basic and acidic residues" evidence="1">
    <location>
        <begin position="198"/>
        <end position="210"/>
    </location>
</feature>
<dbReference type="GeneID" id="105340487"/>
<feature type="region of interest" description="Disordered" evidence="1">
    <location>
        <begin position="1"/>
        <end position="210"/>
    </location>
</feature>
<dbReference type="GO" id="GO:0000126">
    <property type="term" value="C:transcription factor TFIIIB complex"/>
    <property type="evidence" value="ECO:0007669"/>
    <property type="project" value="TreeGrafter"/>
</dbReference>